<evidence type="ECO:0000256" key="1">
    <source>
        <dbReference type="ARBA" id="ARBA00009176"/>
    </source>
</evidence>
<dbReference type="AlphaFoldDB" id="A0A2G8K166"/>
<dbReference type="GO" id="GO:0016799">
    <property type="term" value="F:hydrolase activity, hydrolyzing N-glycosyl compounds"/>
    <property type="evidence" value="ECO:0007669"/>
    <property type="project" value="InterPro"/>
</dbReference>
<dbReference type="Proteomes" id="UP000230750">
    <property type="component" value="Unassembled WGS sequence"/>
</dbReference>
<keyword evidence="3" id="KW-0378">Hydrolase</keyword>
<protein>
    <submittedName>
        <fullName evidence="3">Putative inosine-uridine preferring nucleoside hydrolase-like</fullName>
    </submittedName>
</protein>
<dbReference type="PANTHER" id="PTHR46190:SF1">
    <property type="entry name" value="SI:CH211-201H21.5"/>
    <property type="match status" value="1"/>
</dbReference>
<feature type="domain" description="Inosine/uridine-preferring nucleoside hydrolase" evidence="2">
    <location>
        <begin position="7"/>
        <end position="303"/>
    </location>
</feature>
<comment type="caution">
    <text evidence="3">The sequence shown here is derived from an EMBL/GenBank/DDBJ whole genome shotgun (WGS) entry which is preliminary data.</text>
</comment>
<dbReference type="SUPFAM" id="SSF53590">
    <property type="entry name" value="Nucleoside hydrolase"/>
    <property type="match status" value="1"/>
</dbReference>
<dbReference type="EMBL" id="MRZV01000991">
    <property type="protein sequence ID" value="PIK41748.1"/>
    <property type="molecule type" value="Genomic_DNA"/>
</dbReference>
<dbReference type="Pfam" id="PF01156">
    <property type="entry name" value="IU_nuc_hydro"/>
    <property type="match status" value="1"/>
</dbReference>
<dbReference type="InterPro" id="IPR052775">
    <property type="entry name" value="IUN_hydrolase"/>
</dbReference>
<organism evidence="3 4">
    <name type="scientific">Stichopus japonicus</name>
    <name type="common">Sea cucumber</name>
    <dbReference type="NCBI Taxonomy" id="307972"/>
    <lineage>
        <taxon>Eukaryota</taxon>
        <taxon>Metazoa</taxon>
        <taxon>Echinodermata</taxon>
        <taxon>Eleutherozoa</taxon>
        <taxon>Echinozoa</taxon>
        <taxon>Holothuroidea</taxon>
        <taxon>Aspidochirotacea</taxon>
        <taxon>Aspidochirotida</taxon>
        <taxon>Stichopodidae</taxon>
        <taxon>Apostichopus</taxon>
    </lineage>
</organism>
<gene>
    <name evidence="3" type="ORF">BSL78_21389</name>
</gene>
<evidence type="ECO:0000313" key="4">
    <source>
        <dbReference type="Proteomes" id="UP000230750"/>
    </source>
</evidence>
<evidence type="ECO:0000259" key="2">
    <source>
        <dbReference type="Pfam" id="PF01156"/>
    </source>
</evidence>
<accession>A0A2G8K166</accession>
<dbReference type="PANTHER" id="PTHR46190">
    <property type="entry name" value="SI:CH211-201H21.5-RELATED"/>
    <property type="match status" value="1"/>
</dbReference>
<evidence type="ECO:0000313" key="3">
    <source>
        <dbReference type="EMBL" id="PIK41748.1"/>
    </source>
</evidence>
<proteinExistence type="inferred from homology"/>
<dbReference type="OrthoDB" id="432381at2759"/>
<dbReference type="InterPro" id="IPR036452">
    <property type="entry name" value="Ribo_hydro-like"/>
</dbReference>
<reference evidence="3 4" key="1">
    <citation type="journal article" date="2017" name="PLoS Biol.">
        <title>The sea cucumber genome provides insights into morphological evolution and visceral regeneration.</title>
        <authorList>
            <person name="Zhang X."/>
            <person name="Sun L."/>
            <person name="Yuan J."/>
            <person name="Sun Y."/>
            <person name="Gao Y."/>
            <person name="Zhang L."/>
            <person name="Li S."/>
            <person name="Dai H."/>
            <person name="Hamel J.F."/>
            <person name="Liu C."/>
            <person name="Yu Y."/>
            <person name="Liu S."/>
            <person name="Lin W."/>
            <person name="Guo K."/>
            <person name="Jin S."/>
            <person name="Xu P."/>
            <person name="Storey K.B."/>
            <person name="Huan P."/>
            <person name="Zhang T."/>
            <person name="Zhou Y."/>
            <person name="Zhang J."/>
            <person name="Lin C."/>
            <person name="Li X."/>
            <person name="Xing L."/>
            <person name="Huo D."/>
            <person name="Sun M."/>
            <person name="Wang L."/>
            <person name="Mercier A."/>
            <person name="Li F."/>
            <person name="Yang H."/>
            <person name="Xiang J."/>
        </authorList>
    </citation>
    <scope>NUCLEOTIDE SEQUENCE [LARGE SCALE GENOMIC DNA]</scope>
    <source>
        <strain evidence="3">Shaxun</strain>
        <tissue evidence="3">Muscle</tissue>
    </source>
</reference>
<dbReference type="InterPro" id="IPR001910">
    <property type="entry name" value="Inosine/uridine_hydrolase_dom"/>
</dbReference>
<dbReference type="STRING" id="307972.A0A2G8K166"/>
<sequence>MSSVGPVIVDCDVGVDDAVAIALCVANAVDIIGITCVHGYTSLGNVLANTEWLLRVLARKEIPIYKGADRNLVGESMCAVEFHGEGGLGGVSIPNQPAEGDICREEHAVTALLRLTKERPGEITLLAIGPLTNVALAIRLDPGFTKRLKSLIIMGGNITGKGAEFNFHSDPEAADVVLRETECPMTVVPFETCYATPLPHEFTKSLNSTPTQVCRFLSEITSHSLSKLRKDNIQGFVMCDALAAAVLIDGDIMKHSRVGPACVERSGIYSRGQMIELRTTWHTKKYPGPDITILVKADVNKFHKLMQKILSL</sequence>
<comment type="similarity">
    <text evidence="1">Belongs to the IUNH family.</text>
</comment>
<name>A0A2G8K166_STIJA</name>
<keyword evidence="4" id="KW-1185">Reference proteome</keyword>
<dbReference type="Gene3D" id="3.90.245.10">
    <property type="entry name" value="Ribonucleoside hydrolase-like"/>
    <property type="match status" value="1"/>
</dbReference>